<comment type="caution">
    <text evidence="3">The sequence shown here is derived from an EMBL/GenBank/DDBJ whole genome shotgun (WGS) entry which is preliminary data.</text>
</comment>
<reference evidence="3 4" key="1">
    <citation type="submission" date="2020-08" db="EMBL/GenBank/DDBJ databases">
        <title>Sequencing the genomes of 1000 actinobacteria strains.</title>
        <authorList>
            <person name="Klenk H.-P."/>
        </authorList>
    </citation>
    <scope>NUCLEOTIDE SEQUENCE [LARGE SCALE GENOMIC DNA]</scope>
    <source>
        <strain evidence="3 4">DSM 45582</strain>
    </source>
</reference>
<accession>A0A840NAG1</accession>
<dbReference type="AlphaFoldDB" id="A0A840NAG1"/>
<dbReference type="InterPro" id="IPR018713">
    <property type="entry name" value="MPAB/Lcp_cat_dom"/>
</dbReference>
<evidence type="ECO:0000259" key="2">
    <source>
        <dbReference type="Pfam" id="PF09995"/>
    </source>
</evidence>
<evidence type="ECO:0000256" key="1">
    <source>
        <dbReference type="SAM" id="MobiDB-lite"/>
    </source>
</evidence>
<sequence length="301" mass="33840">MKSAPGPARTPRRSWRIGGLERRRIARLDPVADHTEITRSSLQTLHGDRRLVLALFTVAFMKQVAVPTMARILWRRGTGDIVRNTALRNDDTIVFFGRFLDFGPDSPEGIAWIERMNEIHAHFPIRNDDALYTLSTLALDPANIAAALGARPFSPTELEAHWRFWRAVAERQRLHDIPVTREDMRAWALDYERREFAPSAAGRAVSDALAEDFTARVLPARLRPFGREALSAISPANLRETHGLPRPRPAVRLAVRTASRAYLDGVVLRPVPLHRSLARTFGTSRTDTGDPAVVGYRHDGR</sequence>
<protein>
    <recommendedName>
        <fullName evidence="2">ER-bound oxygenase mpaB/mpaB'/Rubber oxygenase catalytic domain-containing protein</fullName>
    </recommendedName>
</protein>
<organism evidence="3 4">
    <name type="scientific">Saccharopolyspora gloriosae</name>
    <dbReference type="NCBI Taxonomy" id="455344"/>
    <lineage>
        <taxon>Bacteria</taxon>
        <taxon>Bacillati</taxon>
        <taxon>Actinomycetota</taxon>
        <taxon>Actinomycetes</taxon>
        <taxon>Pseudonocardiales</taxon>
        <taxon>Pseudonocardiaceae</taxon>
        <taxon>Saccharopolyspora</taxon>
    </lineage>
</organism>
<feature type="region of interest" description="Disordered" evidence="1">
    <location>
        <begin position="282"/>
        <end position="301"/>
    </location>
</feature>
<dbReference type="Proteomes" id="UP000580474">
    <property type="component" value="Unassembled WGS sequence"/>
</dbReference>
<dbReference type="PANTHER" id="PTHR36124">
    <property type="match status" value="1"/>
</dbReference>
<evidence type="ECO:0000313" key="4">
    <source>
        <dbReference type="Proteomes" id="UP000580474"/>
    </source>
</evidence>
<name>A0A840NAG1_9PSEU</name>
<dbReference type="GO" id="GO:0016491">
    <property type="term" value="F:oxidoreductase activity"/>
    <property type="evidence" value="ECO:0007669"/>
    <property type="project" value="InterPro"/>
</dbReference>
<keyword evidence="4" id="KW-1185">Reference proteome</keyword>
<dbReference type="EMBL" id="JACHIV010000001">
    <property type="protein sequence ID" value="MBB5067831.1"/>
    <property type="molecule type" value="Genomic_DNA"/>
</dbReference>
<gene>
    <name evidence="3" type="ORF">BJ969_000919</name>
</gene>
<feature type="domain" description="ER-bound oxygenase mpaB/mpaB'/Rubber oxygenase catalytic" evidence="2">
    <location>
        <begin position="45"/>
        <end position="258"/>
    </location>
</feature>
<evidence type="ECO:0000313" key="3">
    <source>
        <dbReference type="EMBL" id="MBB5067831.1"/>
    </source>
</evidence>
<dbReference type="RefSeq" id="WP_184477619.1">
    <property type="nucleotide sequence ID" value="NZ_JACHIV010000001.1"/>
</dbReference>
<dbReference type="Pfam" id="PF09995">
    <property type="entry name" value="MPAB_Lcp_cat"/>
    <property type="match status" value="1"/>
</dbReference>
<dbReference type="InterPro" id="IPR046366">
    <property type="entry name" value="MPAB"/>
</dbReference>
<dbReference type="PANTHER" id="PTHR36124:SF1">
    <property type="entry name" value="ER-BOUND OXYGENASE MPAB_MPAB'_RUBBER OXYGENASE CATALYTIC DOMAIN-CONTAINING PROTEIN"/>
    <property type="match status" value="1"/>
</dbReference>
<proteinExistence type="predicted"/>